<accession>A0A3M7QYN0</accession>
<proteinExistence type="predicted"/>
<evidence type="ECO:0000313" key="2">
    <source>
        <dbReference type="Proteomes" id="UP000276133"/>
    </source>
</evidence>
<gene>
    <name evidence="1" type="ORF">BpHYR1_005095</name>
</gene>
<evidence type="ECO:0000313" key="1">
    <source>
        <dbReference type="EMBL" id="RNA16329.1"/>
    </source>
</evidence>
<keyword evidence="2" id="KW-1185">Reference proteome</keyword>
<organism evidence="1 2">
    <name type="scientific">Brachionus plicatilis</name>
    <name type="common">Marine rotifer</name>
    <name type="synonym">Brachionus muelleri</name>
    <dbReference type="NCBI Taxonomy" id="10195"/>
    <lineage>
        <taxon>Eukaryota</taxon>
        <taxon>Metazoa</taxon>
        <taxon>Spiralia</taxon>
        <taxon>Gnathifera</taxon>
        <taxon>Rotifera</taxon>
        <taxon>Eurotatoria</taxon>
        <taxon>Monogononta</taxon>
        <taxon>Pseudotrocha</taxon>
        <taxon>Ploima</taxon>
        <taxon>Brachionidae</taxon>
        <taxon>Brachionus</taxon>
    </lineage>
</organism>
<dbReference type="Proteomes" id="UP000276133">
    <property type="component" value="Unassembled WGS sequence"/>
</dbReference>
<reference evidence="1 2" key="1">
    <citation type="journal article" date="2018" name="Sci. Rep.">
        <title>Genomic signatures of local adaptation to the degree of environmental predictability in rotifers.</title>
        <authorList>
            <person name="Franch-Gras L."/>
            <person name="Hahn C."/>
            <person name="Garcia-Roger E.M."/>
            <person name="Carmona M.J."/>
            <person name="Serra M."/>
            <person name="Gomez A."/>
        </authorList>
    </citation>
    <scope>NUCLEOTIDE SEQUENCE [LARGE SCALE GENOMIC DNA]</scope>
    <source>
        <strain evidence="1">HYR1</strain>
    </source>
</reference>
<sequence>MIAIFFFIVDHIIVIMNLTSNSFVRSINNNISVIMLARSSKKKIFQKTKIHPKLELSFSKKPSHCKSALFKSLTLPKRKHSDCLISINKRCLLGKGGIEKKKHRII</sequence>
<name>A0A3M7QYN0_BRAPC</name>
<dbReference type="EMBL" id="REGN01004728">
    <property type="protein sequence ID" value="RNA16329.1"/>
    <property type="molecule type" value="Genomic_DNA"/>
</dbReference>
<comment type="caution">
    <text evidence="1">The sequence shown here is derived from an EMBL/GenBank/DDBJ whole genome shotgun (WGS) entry which is preliminary data.</text>
</comment>
<dbReference type="AlphaFoldDB" id="A0A3M7QYN0"/>
<protein>
    <submittedName>
        <fullName evidence="1">Uncharacterized protein</fullName>
    </submittedName>
</protein>